<sequence>MRYFRSSTLLAIVAFIAANAMPFVFGENLNLFSLLLFYWLETAVIGCYNIMKLAIIKESYAAKAVRNFAASWIIALGLYFIFLMVFTQLIPGLEREFPTLKVTLLIFFSYAGSHGVSFWQNFIGKREYKSTTAKEQIKAPAGRLLVLHFAIVIGALVFGGRLSSTIALRLFITLKTLIDLDAHFKEHAVAAKRSQRDFNAPRSDKG</sequence>
<dbReference type="Proteomes" id="UP000177629">
    <property type="component" value="Unassembled WGS sequence"/>
</dbReference>
<feature type="transmembrane region" description="Helical" evidence="1">
    <location>
        <begin position="144"/>
        <end position="172"/>
    </location>
</feature>
<evidence type="ECO:0000256" key="1">
    <source>
        <dbReference type="SAM" id="Phobius"/>
    </source>
</evidence>
<keyword evidence="1" id="KW-1133">Transmembrane helix</keyword>
<organism evidence="2 3">
    <name type="scientific">Candidatus Terrybacteria bacterium RIFCSPHIGHO2_01_FULL_48_17</name>
    <dbReference type="NCBI Taxonomy" id="1802362"/>
    <lineage>
        <taxon>Bacteria</taxon>
        <taxon>Candidatus Terryibacteriota</taxon>
    </lineage>
</organism>
<dbReference type="Pfam" id="PF20108">
    <property type="entry name" value="DUF6498"/>
    <property type="match status" value="1"/>
</dbReference>
<protein>
    <submittedName>
        <fullName evidence="2">Uncharacterized protein</fullName>
    </submittedName>
</protein>
<feature type="transmembrane region" description="Helical" evidence="1">
    <location>
        <begin position="36"/>
        <end position="56"/>
    </location>
</feature>
<feature type="transmembrane region" description="Helical" evidence="1">
    <location>
        <begin position="102"/>
        <end position="123"/>
    </location>
</feature>
<dbReference type="STRING" id="1802362.A2806_02365"/>
<keyword evidence="1" id="KW-0472">Membrane</keyword>
<comment type="caution">
    <text evidence="2">The sequence shown here is derived from an EMBL/GenBank/DDBJ whole genome shotgun (WGS) entry which is preliminary data.</text>
</comment>
<dbReference type="AlphaFoldDB" id="A0A1G2PJR4"/>
<dbReference type="EMBL" id="MHSS01000013">
    <property type="protein sequence ID" value="OHA47862.1"/>
    <property type="molecule type" value="Genomic_DNA"/>
</dbReference>
<evidence type="ECO:0000313" key="2">
    <source>
        <dbReference type="EMBL" id="OHA47862.1"/>
    </source>
</evidence>
<keyword evidence="1" id="KW-0812">Transmembrane</keyword>
<accession>A0A1G2PJR4</accession>
<dbReference type="InterPro" id="IPR045466">
    <property type="entry name" value="DUF6498"/>
</dbReference>
<name>A0A1G2PJR4_9BACT</name>
<reference evidence="2 3" key="1">
    <citation type="journal article" date="2016" name="Nat. Commun.">
        <title>Thousands of microbial genomes shed light on interconnected biogeochemical processes in an aquifer system.</title>
        <authorList>
            <person name="Anantharaman K."/>
            <person name="Brown C.T."/>
            <person name="Hug L.A."/>
            <person name="Sharon I."/>
            <person name="Castelle C.J."/>
            <person name="Probst A.J."/>
            <person name="Thomas B.C."/>
            <person name="Singh A."/>
            <person name="Wilkins M.J."/>
            <person name="Karaoz U."/>
            <person name="Brodie E.L."/>
            <person name="Williams K.H."/>
            <person name="Hubbard S.S."/>
            <person name="Banfield J.F."/>
        </authorList>
    </citation>
    <scope>NUCLEOTIDE SEQUENCE [LARGE SCALE GENOMIC DNA]</scope>
</reference>
<evidence type="ECO:0000313" key="3">
    <source>
        <dbReference type="Proteomes" id="UP000177629"/>
    </source>
</evidence>
<proteinExistence type="predicted"/>
<feature type="transmembrane region" description="Helical" evidence="1">
    <location>
        <begin position="68"/>
        <end position="90"/>
    </location>
</feature>
<gene>
    <name evidence="2" type="ORF">A2806_02365</name>
</gene>